<proteinExistence type="predicted"/>
<name>A0A915JKS0_ROMCU</name>
<protein>
    <submittedName>
        <fullName evidence="2">Uncharacterized protein</fullName>
    </submittedName>
</protein>
<keyword evidence="1" id="KW-1185">Reference proteome</keyword>
<evidence type="ECO:0000313" key="1">
    <source>
        <dbReference type="Proteomes" id="UP000887565"/>
    </source>
</evidence>
<organism evidence="1 2">
    <name type="scientific">Romanomermis culicivorax</name>
    <name type="common">Nematode worm</name>
    <dbReference type="NCBI Taxonomy" id="13658"/>
    <lineage>
        <taxon>Eukaryota</taxon>
        <taxon>Metazoa</taxon>
        <taxon>Ecdysozoa</taxon>
        <taxon>Nematoda</taxon>
        <taxon>Enoplea</taxon>
        <taxon>Dorylaimia</taxon>
        <taxon>Mermithida</taxon>
        <taxon>Mermithoidea</taxon>
        <taxon>Mermithidae</taxon>
        <taxon>Romanomermis</taxon>
    </lineage>
</organism>
<sequence length="119" mass="13406">MKLFVNLCWCFRPSNNRDQKNDQSETDNFNEKLSNMSKLSDVQIRFQNRHNAQCSSIDSSQHQFLAKSPLSCKQSGSVSAASINSSSTRQIPSIHTVEMYPSTSPNQVGVASCHHRKRC</sequence>
<dbReference type="WBParaSite" id="nRc.2.0.1.t26765-RA">
    <property type="protein sequence ID" value="nRc.2.0.1.t26765-RA"/>
    <property type="gene ID" value="nRc.2.0.1.g26765"/>
</dbReference>
<reference evidence="2" key="1">
    <citation type="submission" date="2022-11" db="UniProtKB">
        <authorList>
            <consortium name="WormBaseParasite"/>
        </authorList>
    </citation>
    <scope>IDENTIFICATION</scope>
</reference>
<accession>A0A915JKS0</accession>
<dbReference type="AlphaFoldDB" id="A0A915JKS0"/>
<dbReference type="Proteomes" id="UP000887565">
    <property type="component" value="Unplaced"/>
</dbReference>
<evidence type="ECO:0000313" key="2">
    <source>
        <dbReference type="WBParaSite" id="nRc.2.0.1.t26765-RA"/>
    </source>
</evidence>